<sequence>DNFENPLLQGLIAHDAVVGSNLGPRSPGSLINLLYRMAIHQNSLFGEIYEVEGGCGEIVNSLTSLAEKNKVEIKASSPVKRCIIENDTAIGVELHSGDKYFAKSIVSNADPRSTYFCLLGTENLDTDVKRRIKHHRAKGRVAKLILNLNQTPEFINCNKEDLQSRMVISPSIDYIEENFNPSKFDKISYDPILEISNSSDNQTMNIQIQYAPFNVEGGWESIKENYTNSVIKLISNYSPNIESCIENKKFFSP</sequence>
<proteinExistence type="predicted"/>
<dbReference type="PANTHER" id="PTHR10668">
    <property type="entry name" value="PHYTOENE DEHYDROGENASE"/>
    <property type="match status" value="1"/>
</dbReference>
<dbReference type="Gene3D" id="3.50.50.60">
    <property type="entry name" value="FAD/NAD(P)-binding domain"/>
    <property type="match status" value="1"/>
</dbReference>
<feature type="non-terminal residue" evidence="1">
    <location>
        <position position="1"/>
    </location>
</feature>
<dbReference type="InterPro" id="IPR036188">
    <property type="entry name" value="FAD/NAD-bd_sf"/>
</dbReference>
<organism evidence="1">
    <name type="scientific">marine metagenome</name>
    <dbReference type="NCBI Taxonomy" id="408172"/>
    <lineage>
        <taxon>unclassified sequences</taxon>
        <taxon>metagenomes</taxon>
        <taxon>ecological metagenomes</taxon>
    </lineage>
</organism>
<name>A0A383A7R0_9ZZZZ</name>
<reference evidence="1" key="1">
    <citation type="submission" date="2018-05" db="EMBL/GenBank/DDBJ databases">
        <authorList>
            <person name="Lanie J.A."/>
            <person name="Ng W.-L."/>
            <person name="Kazmierczak K.M."/>
            <person name="Andrzejewski T.M."/>
            <person name="Davidsen T.M."/>
            <person name="Wayne K.J."/>
            <person name="Tettelin H."/>
            <person name="Glass J.I."/>
            <person name="Rusch D."/>
            <person name="Podicherti R."/>
            <person name="Tsui H.-C.T."/>
            <person name="Winkler M.E."/>
        </authorList>
    </citation>
    <scope>NUCLEOTIDE SEQUENCE</scope>
</reference>
<dbReference type="AlphaFoldDB" id="A0A383A7R0"/>
<dbReference type="SUPFAM" id="SSF51905">
    <property type="entry name" value="FAD/NAD(P)-binding domain"/>
    <property type="match status" value="1"/>
</dbReference>
<evidence type="ECO:0008006" key="2">
    <source>
        <dbReference type="Google" id="ProtNLM"/>
    </source>
</evidence>
<dbReference type="PANTHER" id="PTHR10668:SF103">
    <property type="entry name" value="PYRIDINE NUCLEOTIDE-DISULFIDE OXIDOREDUCTASE DOMAIN-CONTAINING PROTEIN 2"/>
    <property type="match status" value="1"/>
</dbReference>
<evidence type="ECO:0000313" key="1">
    <source>
        <dbReference type="EMBL" id="SVE03670.1"/>
    </source>
</evidence>
<feature type="non-terminal residue" evidence="1">
    <location>
        <position position="253"/>
    </location>
</feature>
<dbReference type="EMBL" id="UINC01189814">
    <property type="protein sequence ID" value="SVE03670.1"/>
    <property type="molecule type" value="Genomic_DNA"/>
</dbReference>
<gene>
    <name evidence="1" type="ORF">METZ01_LOCUS456524</name>
</gene>
<protein>
    <recommendedName>
        <fullName evidence="2">Amine oxidase domain-containing protein</fullName>
    </recommendedName>
</protein>
<accession>A0A383A7R0</accession>